<dbReference type="EMBL" id="CALSDN010000011">
    <property type="protein sequence ID" value="CAH6722804.1"/>
    <property type="molecule type" value="Genomic_DNA"/>
</dbReference>
<gene>
    <name evidence="1" type="ORF">CLIB1444_11S01486</name>
</gene>
<dbReference type="Proteomes" id="UP001152531">
    <property type="component" value="Unassembled WGS sequence"/>
</dbReference>
<keyword evidence="2" id="KW-1185">Reference proteome</keyword>
<comment type="caution">
    <text evidence="1">The sequence shown here is derived from an EMBL/GenBank/DDBJ whole genome shotgun (WGS) entry which is preliminary data.</text>
</comment>
<sequence>MNKDQETQNSEKTMDSQSERYEHLGGIRQLLLFFMVAMVQIMVQVTLSQVPSLPLPGFFHIEENLGKQSWLALSMPLTTAAFMLPAGKLGDLYTYKRLIVIGYAIVGFGALMVGFTGYVENLVYFSIFRGVTGIGFACTLPNFLSLANTIYPATSFKRLIMMVTFSTSAMIGFFGGLMVSAVVAERIWWPWAFWIAAIIAILLSIANYLIIPDGVDTYCTERVPFDFIGTALYSPSIIILVAMMVQGAAAGWKQNPYTYIIFIVGCLLFGACMIYEIKFCKYPLIHRGIFTSETAFVLLCMLCGWAGFGIWLFNTGRFDQLIVGSTPVVAALHYLPVIPSGIISVTLAIISLQKLPVPLLMLVSLCSFLVSNILVGTRPVHQTYWAQNFISVIILPFAIDFSLPTGGIILSSLVPNTEVGAASSIVLTAAFLAVTIGFAIGTNAEVYTTIGKPQSIETLTQAIRNSFHVAFAINGLGVIVAFIFVIYSLAYLKKYSSPTQSSEKNQIV</sequence>
<reference evidence="1" key="1">
    <citation type="submission" date="2022-06" db="EMBL/GenBank/DDBJ databases">
        <authorList>
            <person name="Legras J.-L."/>
            <person name="Devillers H."/>
            <person name="Grondin C."/>
        </authorList>
    </citation>
    <scope>NUCLEOTIDE SEQUENCE</scope>
    <source>
        <strain evidence="1">CLIB 1444</strain>
    </source>
</reference>
<organism evidence="1 2">
    <name type="scientific">[Candida] jaroonii</name>
    <dbReference type="NCBI Taxonomy" id="467808"/>
    <lineage>
        <taxon>Eukaryota</taxon>
        <taxon>Fungi</taxon>
        <taxon>Dikarya</taxon>
        <taxon>Ascomycota</taxon>
        <taxon>Saccharomycotina</taxon>
        <taxon>Pichiomycetes</taxon>
        <taxon>Debaryomycetaceae</taxon>
        <taxon>Yamadazyma</taxon>
    </lineage>
</organism>
<protein>
    <submittedName>
        <fullName evidence="1">Low affinity ammonium transporter</fullName>
    </submittedName>
</protein>
<accession>A0ACA9YDJ3</accession>
<proteinExistence type="predicted"/>
<name>A0ACA9YDJ3_9ASCO</name>
<evidence type="ECO:0000313" key="1">
    <source>
        <dbReference type="EMBL" id="CAH6722804.1"/>
    </source>
</evidence>
<evidence type="ECO:0000313" key="2">
    <source>
        <dbReference type="Proteomes" id="UP001152531"/>
    </source>
</evidence>